<evidence type="ECO:0000259" key="1">
    <source>
        <dbReference type="Pfam" id="PF26130"/>
    </source>
</evidence>
<proteinExistence type="predicted"/>
<accession>A0AAQ3WZB2</accession>
<dbReference type="Pfam" id="PF26130">
    <property type="entry name" value="PB1-like"/>
    <property type="match status" value="1"/>
</dbReference>
<dbReference type="PANTHER" id="PTHR46250:SF4">
    <property type="entry name" value="MYB_SANT-LIKE DOMAIN-CONTAINING PROTEIN"/>
    <property type="match status" value="1"/>
</dbReference>
<protein>
    <recommendedName>
        <fullName evidence="1">PB1-like domain-containing protein</fullName>
    </recommendedName>
</protein>
<feature type="domain" description="PB1-like" evidence="1">
    <location>
        <begin position="6"/>
        <end position="101"/>
    </location>
</feature>
<dbReference type="Proteomes" id="UP001341281">
    <property type="component" value="Chromosome 06"/>
</dbReference>
<dbReference type="EMBL" id="CP144750">
    <property type="protein sequence ID" value="WVZ79176.1"/>
    <property type="molecule type" value="Genomic_DNA"/>
</dbReference>
<dbReference type="PANTHER" id="PTHR46250">
    <property type="entry name" value="MYB/SANT-LIKE DNA-BINDING DOMAIN PROTEIN-RELATED"/>
    <property type="match status" value="1"/>
</dbReference>
<evidence type="ECO:0000313" key="2">
    <source>
        <dbReference type="EMBL" id="WVZ79176.1"/>
    </source>
</evidence>
<sequence length="196" mass="21923">MAPGCVNILMHYGGAFADQDPLTYDGGEVQLFRNIDKDVMSYFHVLELAKSVGFKDGDNMFYGVPGRSLEASIDLLKDDTSVCEMLKFANQTDFLEIYIQHKEHGRGGKQTVGNTVQDTDNTKMGKRAGTIKLNKRRDKRQNGSGFGWDDDRKMVVGDKEQFGGWAKSRPGAAALYIKLFVNYDKLCEIYATDLAK</sequence>
<evidence type="ECO:0000313" key="3">
    <source>
        <dbReference type="Proteomes" id="UP001341281"/>
    </source>
</evidence>
<keyword evidence="3" id="KW-1185">Reference proteome</keyword>
<dbReference type="InterPro" id="IPR058594">
    <property type="entry name" value="PB1-like_dom_pln"/>
</dbReference>
<organism evidence="2 3">
    <name type="scientific">Paspalum notatum var. saurae</name>
    <dbReference type="NCBI Taxonomy" id="547442"/>
    <lineage>
        <taxon>Eukaryota</taxon>
        <taxon>Viridiplantae</taxon>
        <taxon>Streptophyta</taxon>
        <taxon>Embryophyta</taxon>
        <taxon>Tracheophyta</taxon>
        <taxon>Spermatophyta</taxon>
        <taxon>Magnoliopsida</taxon>
        <taxon>Liliopsida</taxon>
        <taxon>Poales</taxon>
        <taxon>Poaceae</taxon>
        <taxon>PACMAD clade</taxon>
        <taxon>Panicoideae</taxon>
        <taxon>Andropogonodae</taxon>
        <taxon>Paspaleae</taxon>
        <taxon>Paspalinae</taxon>
        <taxon>Paspalum</taxon>
    </lineage>
</organism>
<dbReference type="AlphaFoldDB" id="A0AAQ3WZB2"/>
<reference evidence="2 3" key="1">
    <citation type="submission" date="2024-02" db="EMBL/GenBank/DDBJ databases">
        <title>High-quality chromosome-scale genome assembly of Pensacola bahiagrass (Paspalum notatum Flugge var. saurae).</title>
        <authorList>
            <person name="Vega J.M."/>
            <person name="Podio M."/>
            <person name="Orjuela J."/>
            <person name="Siena L.A."/>
            <person name="Pessino S.C."/>
            <person name="Combes M.C."/>
            <person name="Mariac C."/>
            <person name="Albertini E."/>
            <person name="Pupilli F."/>
            <person name="Ortiz J.P.A."/>
            <person name="Leblanc O."/>
        </authorList>
    </citation>
    <scope>NUCLEOTIDE SEQUENCE [LARGE SCALE GENOMIC DNA]</scope>
    <source>
        <strain evidence="2">R1</strain>
        <tissue evidence="2">Leaf</tissue>
    </source>
</reference>
<name>A0AAQ3WZB2_PASNO</name>
<gene>
    <name evidence="2" type="ORF">U9M48_026784</name>
</gene>